<feature type="binding site" evidence="2">
    <location>
        <position position="61"/>
    </location>
    <ligand>
        <name>7-chloro-L-tryptophan</name>
        <dbReference type="ChEBI" id="CHEBI:58713"/>
    </ligand>
</feature>
<keyword evidence="2" id="KW-0285">Flavoprotein</keyword>
<dbReference type="PIRSF" id="PIRSF011396">
    <property type="entry name" value="Trp_halogenase"/>
    <property type="match status" value="1"/>
</dbReference>
<dbReference type="GO" id="GO:0000166">
    <property type="term" value="F:nucleotide binding"/>
    <property type="evidence" value="ECO:0007669"/>
    <property type="project" value="UniProtKB-KW"/>
</dbReference>
<dbReference type="InterPro" id="IPR050816">
    <property type="entry name" value="Flavin-dep_Halogenase_NPB"/>
</dbReference>
<gene>
    <name evidence="3" type="ORF">GCM10011309_02570</name>
</gene>
<evidence type="ECO:0000256" key="2">
    <source>
        <dbReference type="PIRSR" id="PIRSR011396-2"/>
    </source>
</evidence>
<proteinExistence type="predicted"/>
<feature type="active site" evidence="1">
    <location>
        <position position="61"/>
    </location>
</feature>
<dbReference type="SUPFAM" id="SSF51905">
    <property type="entry name" value="FAD/NAD(P)-binding domain"/>
    <property type="match status" value="1"/>
</dbReference>
<evidence type="ECO:0000313" key="3">
    <source>
        <dbReference type="EMBL" id="GGX57135.1"/>
    </source>
</evidence>
<evidence type="ECO:0000256" key="1">
    <source>
        <dbReference type="PIRSR" id="PIRSR011396-1"/>
    </source>
</evidence>
<evidence type="ECO:0000313" key="4">
    <source>
        <dbReference type="Proteomes" id="UP000600865"/>
    </source>
</evidence>
<dbReference type="AlphaFoldDB" id="A0A918KC56"/>
<feature type="binding site" evidence="2">
    <location>
        <position position="168"/>
    </location>
    <ligand>
        <name>FAD</name>
        <dbReference type="ChEBI" id="CHEBI:57692"/>
    </ligand>
</feature>
<keyword evidence="2" id="KW-0274">FAD</keyword>
<comment type="caution">
    <text evidence="3">The sequence shown here is derived from an EMBL/GenBank/DDBJ whole genome shotgun (WGS) entry which is preliminary data.</text>
</comment>
<feature type="binding site" evidence="2">
    <location>
        <position position="329"/>
    </location>
    <ligand>
        <name>FAD</name>
        <dbReference type="ChEBI" id="CHEBI:57692"/>
    </ligand>
</feature>
<dbReference type="InterPro" id="IPR033856">
    <property type="entry name" value="Trp_halogen"/>
</dbReference>
<sequence length="496" mass="56037">MTAAGLSNKYKDLDISIELVESDQIGTVGVGEATLPHIRFFNQALGIDERDFMRATRATFKLGIEFCDWGALGDSYIHPFGDYGEPINGVDFHHFWLRLLQNGHNFRLDDYSFPILAAESGKFQIPGSDNTKIGSNFGYAYQFDSTLYAKFLRSYCEDNGVVRTEGKVVDAALYPETGFVKSIELENGTQIEADLFIDCSGFRGVLIEQQLKTGYDDWSQWLPCNRAVAVPCEAAGPSLPYTRATARPAGWQWRIPLQHRTGNGHVYWNEFISDDEATHQLMSTLEGPALADPKQLYFKTGKRRKLWNKNVVAIGLSGGFLEPLESTSIHLIQEGITALIELFPDANFEGSDAVEYNRRMDLNFDRVRDFLLLHYVATQRDDSEMWRYFRNMTLPESLQEKIEAWNARGYLLRYEQGVFLPPSWVAVMAGQNLIPSAYDRRANTLSYEDVLRKTEKIRHDSHAAVANTPDHGAYLDQYGAKAAFEPLTVPSAPAQF</sequence>
<dbReference type="PANTHER" id="PTHR43747:SF4">
    <property type="entry name" value="FLAVIN-DEPENDENT TRYPTOPHAN HALOGENASE"/>
    <property type="match status" value="1"/>
</dbReference>
<dbReference type="PANTHER" id="PTHR43747">
    <property type="entry name" value="FAD-BINDING PROTEIN"/>
    <property type="match status" value="1"/>
</dbReference>
<reference evidence="3 4" key="1">
    <citation type="journal article" date="2014" name="Int. J. Syst. Evol. Microbiol.">
        <title>Complete genome sequence of Corynebacterium casei LMG S-19264T (=DSM 44701T), isolated from a smear-ripened cheese.</title>
        <authorList>
            <consortium name="US DOE Joint Genome Institute (JGI-PGF)"/>
            <person name="Walter F."/>
            <person name="Albersmeier A."/>
            <person name="Kalinowski J."/>
            <person name="Ruckert C."/>
        </authorList>
    </citation>
    <scope>NUCLEOTIDE SEQUENCE [LARGE SCALE GENOMIC DNA]</scope>
    <source>
        <strain evidence="3 4">KCTC 23968</strain>
    </source>
</reference>
<dbReference type="InterPro" id="IPR036188">
    <property type="entry name" value="FAD/NAD-bd_sf"/>
</dbReference>
<feature type="binding site" evidence="2">
    <location>
        <position position="316"/>
    </location>
    <ligand>
        <name>FAD</name>
        <dbReference type="ChEBI" id="CHEBI:57692"/>
    </ligand>
</feature>
<protein>
    <submittedName>
        <fullName evidence="3">Tryptophan halogenase</fullName>
    </submittedName>
</protein>
<name>A0A918KC56_9PROT</name>
<dbReference type="Gene3D" id="3.50.50.60">
    <property type="entry name" value="FAD/NAD(P)-binding domain"/>
    <property type="match status" value="1"/>
</dbReference>
<dbReference type="Pfam" id="PF04820">
    <property type="entry name" value="Trp_halogenase"/>
    <property type="match status" value="1"/>
</dbReference>
<dbReference type="Proteomes" id="UP000600865">
    <property type="component" value="Unassembled WGS sequence"/>
</dbReference>
<dbReference type="GO" id="GO:0004497">
    <property type="term" value="F:monooxygenase activity"/>
    <property type="evidence" value="ECO:0007669"/>
    <property type="project" value="InterPro"/>
</dbReference>
<accession>A0A918KC56</accession>
<keyword evidence="2" id="KW-0547">Nucleotide-binding</keyword>
<organism evidence="3 4">
    <name type="scientific">Litorimonas cladophorae</name>
    <dbReference type="NCBI Taxonomy" id="1220491"/>
    <lineage>
        <taxon>Bacteria</taxon>
        <taxon>Pseudomonadati</taxon>
        <taxon>Pseudomonadota</taxon>
        <taxon>Alphaproteobacteria</taxon>
        <taxon>Maricaulales</taxon>
        <taxon>Robiginitomaculaceae</taxon>
    </lineage>
</organism>
<feature type="binding site" evidence="2">
    <location>
        <position position="325"/>
    </location>
    <ligand>
        <name>L-tryptophan</name>
        <dbReference type="ChEBI" id="CHEBI:57912"/>
    </ligand>
</feature>
<keyword evidence="4" id="KW-1185">Reference proteome</keyword>
<dbReference type="EMBL" id="BMYV01000001">
    <property type="protein sequence ID" value="GGX57135.1"/>
    <property type="molecule type" value="Genomic_DNA"/>
</dbReference>
<dbReference type="InterPro" id="IPR006905">
    <property type="entry name" value="Flavin_halogenase"/>
</dbReference>